<accession>A0A699XJE1</accession>
<sequence>VQDVRPAGGAALDRAGPGRHQLRGIFPPQPGRRLGQLQAGPGAARGAGPEHGVRRPQGQHRLPGRRPRAAARPGQRHPACP</sequence>
<dbReference type="AlphaFoldDB" id="A0A699XJE1"/>
<feature type="non-terminal residue" evidence="2">
    <location>
        <position position="1"/>
    </location>
</feature>
<feature type="non-terminal residue" evidence="2">
    <location>
        <position position="81"/>
    </location>
</feature>
<name>A0A699XJE1_TANCI</name>
<organism evidence="2">
    <name type="scientific">Tanacetum cinerariifolium</name>
    <name type="common">Dalmatian daisy</name>
    <name type="synonym">Chrysanthemum cinerariifolium</name>
    <dbReference type="NCBI Taxonomy" id="118510"/>
    <lineage>
        <taxon>Eukaryota</taxon>
        <taxon>Viridiplantae</taxon>
        <taxon>Streptophyta</taxon>
        <taxon>Embryophyta</taxon>
        <taxon>Tracheophyta</taxon>
        <taxon>Spermatophyta</taxon>
        <taxon>Magnoliopsida</taxon>
        <taxon>eudicotyledons</taxon>
        <taxon>Gunneridae</taxon>
        <taxon>Pentapetalae</taxon>
        <taxon>asterids</taxon>
        <taxon>campanulids</taxon>
        <taxon>Asterales</taxon>
        <taxon>Asteraceae</taxon>
        <taxon>Asteroideae</taxon>
        <taxon>Anthemideae</taxon>
        <taxon>Anthemidinae</taxon>
        <taxon>Tanacetum</taxon>
    </lineage>
</organism>
<gene>
    <name evidence="2" type="ORF">Tci_932101</name>
</gene>
<proteinExistence type="predicted"/>
<evidence type="ECO:0000313" key="2">
    <source>
        <dbReference type="EMBL" id="GFD60132.1"/>
    </source>
</evidence>
<evidence type="ECO:0000256" key="1">
    <source>
        <dbReference type="SAM" id="MobiDB-lite"/>
    </source>
</evidence>
<feature type="region of interest" description="Disordered" evidence="1">
    <location>
        <begin position="1"/>
        <end position="81"/>
    </location>
</feature>
<comment type="caution">
    <text evidence="2">The sequence shown here is derived from an EMBL/GenBank/DDBJ whole genome shotgun (WGS) entry which is preliminary data.</text>
</comment>
<feature type="compositionally biased region" description="Low complexity" evidence="1">
    <location>
        <begin position="33"/>
        <end position="47"/>
    </location>
</feature>
<dbReference type="EMBL" id="BKCJ011873872">
    <property type="protein sequence ID" value="GFD60132.1"/>
    <property type="molecule type" value="Genomic_DNA"/>
</dbReference>
<protein>
    <submittedName>
        <fullName evidence="2">Uncharacterized protein</fullName>
    </submittedName>
</protein>
<reference evidence="2" key="1">
    <citation type="journal article" date="2019" name="Sci. Rep.">
        <title>Draft genome of Tanacetum cinerariifolium, the natural source of mosquito coil.</title>
        <authorList>
            <person name="Yamashiro T."/>
            <person name="Shiraishi A."/>
            <person name="Satake H."/>
            <person name="Nakayama K."/>
        </authorList>
    </citation>
    <scope>NUCLEOTIDE SEQUENCE</scope>
</reference>
<feature type="compositionally biased region" description="Low complexity" evidence="1">
    <location>
        <begin position="70"/>
        <end position="81"/>
    </location>
</feature>